<dbReference type="Pfam" id="PF13508">
    <property type="entry name" value="Acetyltransf_7"/>
    <property type="match status" value="1"/>
</dbReference>
<accession>A0A518D853</accession>
<name>A0A518D853_9BACT</name>
<dbReference type="InterPro" id="IPR000182">
    <property type="entry name" value="GNAT_dom"/>
</dbReference>
<protein>
    <recommendedName>
        <fullName evidence="1">N-acetyltransferase domain-containing protein</fullName>
    </recommendedName>
</protein>
<reference evidence="2 3" key="1">
    <citation type="submission" date="2019-02" db="EMBL/GenBank/DDBJ databases">
        <title>Deep-cultivation of Planctomycetes and their phenomic and genomic characterization uncovers novel biology.</title>
        <authorList>
            <person name="Wiegand S."/>
            <person name="Jogler M."/>
            <person name="Boedeker C."/>
            <person name="Pinto D."/>
            <person name="Vollmers J."/>
            <person name="Rivas-Marin E."/>
            <person name="Kohn T."/>
            <person name="Peeters S.H."/>
            <person name="Heuer A."/>
            <person name="Rast P."/>
            <person name="Oberbeckmann S."/>
            <person name="Bunk B."/>
            <person name="Jeske O."/>
            <person name="Meyerdierks A."/>
            <person name="Storesund J.E."/>
            <person name="Kallscheuer N."/>
            <person name="Luecker S."/>
            <person name="Lage O.M."/>
            <person name="Pohl T."/>
            <person name="Merkel B.J."/>
            <person name="Hornburger P."/>
            <person name="Mueller R.-W."/>
            <person name="Bruemmer F."/>
            <person name="Labrenz M."/>
            <person name="Spormann A.M."/>
            <person name="Op den Camp H."/>
            <person name="Overmann J."/>
            <person name="Amann R."/>
            <person name="Jetten M.S.M."/>
            <person name="Mascher T."/>
            <person name="Medema M.H."/>
            <person name="Devos D.P."/>
            <person name="Kaster A.-K."/>
            <person name="Ovreas L."/>
            <person name="Rohde M."/>
            <person name="Galperin M.Y."/>
            <person name="Jogler C."/>
        </authorList>
    </citation>
    <scope>NUCLEOTIDE SEQUENCE [LARGE SCALE GENOMIC DNA]</scope>
    <source>
        <strain evidence="2 3">Pla175</strain>
    </source>
</reference>
<dbReference type="GO" id="GO:0016747">
    <property type="term" value="F:acyltransferase activity, transferring groups other than amino-acyl groups"/>
    <property type="evidence" value="ECO:0007669"/>
    <property type="project" value="InterPro"/>
</dbReference>
<dbReference type="Gene3D" id="3.40.630.30">
    <property type="match status" value="1"/>
</dbReference>
<dbReference type="CDD" id="cd04301">
    <property type="entry name" value="NAT_SF"/>
    <property type="match status" value="1"/>
</dbReference>
<evidence type="ECO:0000313" key="3">
    <source>
        <dbReference type="Proteomes" id="UP000317429"/>
    </source>
</evidence>
<evidence type="ECO:0000313" key="2">
    <source>
        <dbReference type="EMBL" id="QDU87630.1"/>
    </source>
</evidence>
<dbReference type="RefSeq" id="WP_197527273.1">
    <property type="nucleotide sequence ID" value="NZ_CP036291.1"/>
</dbReference>
<dbReference type="PROSITE" id="PS51186">
    <property type="entry name" value="GNAT"/>
    <property type="match status" value="1"/>
</dbReference>
<dbReference type="SUPFAM" id="SSF55729">
    <property type="entry name" value="Acyl-CoA N-acyltransferases (Nat)"/>
    <property type="match status" value="1"/>
</dbReference>
<dbReference type="InterPro" id="IPR016181">
    <property type="entry name" value="Acyl_CoA_acyltransferase"/>
</dbReference>
<organism evidence="2 3">
    <name type="scientific">Pirellulimonas nuda</name>
    <dbReference type="NCBI Taxonomy" id="2528009"/>
    <lineage>
        <taxon>Bacteria</taxon>
        <taxon>Pseudomonadati</taxon>
        <taxon>Planctomycetota</taxon>
        <taxon>Planctomycetia</taxon>
        <taxon>Pirellulales</taxon>
        <taxon>Lacipirellulaceae</taxon>
        <taxon>Pirellulimonas</taxon>
    </lineage>
</organism>
<evidence type="ECO:0000259" key="1">
    <source>
        <dbReference type="PROSITE" id="PS51186"/>
    </source>
</evidence>
<feature type="domain" description="N-acetyltransferase" evidence="1">
    <location>
        <begin position="8"/>
        <end position="174"/>
    </location>
</feature>
<dbReference type="Proteomes" id="UP000317429">
    <property type="component" value="Chromosome"/>
</dbReference>
<dbReference type="AlphaFoldDB" id="A0A518D853"/>
<keyword evidence="3" id="KW-1185">Reference proteome</keyword>
<sequence length="189" mass="20201">MSLTIVTIPLASITQAQAAQIGALLARVWVKPEKDAQFRARQLLDAGRGGDPRALLPPQSCVVYDGDQVVGHAMTEQRTIATAAGKLDVLALSKVCTDPDRRGMGIGPMVVHAAFAPVDSGVLAFSLFQTTCAVRPFYERLGARLVEQPITNSLATDPGACPFWDEVVMRYPWGGDWPAGPIDLLGPGY</sequence>
<dbReference type="KEGG" id="pnd:Pla175_09950"/>
<gene>
    <name evidence="2" type="ORF">Pla175_09950</name>
</gene>
<dbReference type="EMBL" id="CP036291">
    <property type="protein sequence ID" value="QDU87630.1"/>
    <property type="molecule type" value="Genomic_DNA"/>
</dbReference>
<proteinExistence type="predicted"/>